<sequence length="206" mass="22579">MQLKTVFTAGVVMLVAFFAIESIRTSYSPQHASAPALATQVALEVPAQGPTDKPAFAFKGFQIKPLARFAIDAKVLSREDYYLDREAELAPIDLALGWKRMADPAVYRQLDISQGRRWYFYRWQGAPPIPVQEIVESSANMHLIPANAAVEKTLGKAREGASVRLTGFLVQATNAGGWRWTSSLTRSDSGAGSCELVFVESAQVEN</sequence>
<gene>
    <name evidence="1" type="ORF">D3F03_12585</name>
</gene>
<dbReference type="Proteomes" id="UP000266302">
    <property type="component" value="Unassembled WGS sequence"/>
</dbReference>
<reference evidence="1 2" key="1">
    <citation type="submission" date="2018-09" db="EMBL/GenBank/DDBJ databases">
        <title>Draft genome of Simplicispira sp. NY-02.</title>
        <authorList>
            <person name="Im W.T."/>
        </authorList>
    </citation>
    <scope>NUCLEOTIDE SEQUENCE [LARGE SCALE GENOMIC DNA]</scope>
    <source>
        <strain evidence="1 2">NY-02</strain>
    </source>
</reference>
<evidence type="ECO:0000313" key="1">
    <source>
        <dbReference type="EMBL" id="RID97663.1"/>
    </source>
</evidence>
<dbReference type="EMBL" id="QXJC01000005">
    <property type="protein sequence ID" value="RID97663.1"/>
    <property type="molecule type" value="Genomic_DNA"/>
</dbReference>
<organism evidence="1 2">
    <name type="scientific">Simplicispira hankyongi</name>
    <dbReference type="NCBI Taxonomy" id="2315688"/>
    <lineage>
        <taxon>Bacteria</taxon>
        <taxon>Pseudomonadati</taxon>
        <taxon>Pseudomonadota</taxon>
        <taxon>Betaproteobacteria</taxon>
        <taxon>Burkholderiales</taxon>
        <taxon>Comamonadaceae</taxon>
        <taxon>Simplicispira</taxon>
    </lineage>
</organism>
<dbReference type="RefSeq" id="WP_119109768.1">
    <property type="nucleotide sequence ID" value="NZ_QXJC01000005.1"/>
</dbReference>
<comment type="caution">
    <text evidence="1">The sequence shown here is derived from an EMBL/GenBank/DDBJ whole genome shotgun (WGS) entry which is preliminary data.</text>
</comment>
<dbReference type="AlphaFoldDB" id="A0A398CFK7"/>
<dbReference type="OrthoDB" id="6706661at2"/>
<proteinExistence type="predicted"/>
<protein>
    <submittedName>
        <fullName evidence="1">Uncharacterized protein</fullName>
    </submittedName>
</protein>
<accession>A0A398CFK7</accession>
<evidence type="ECO:0000313" key="2">
    <source>
        <dbReference type="Proteomes" id="UP000266302"/>
    </source>
</evidence>
<keyword evidence="2" id="KW-1185">Reference proteome</keyword>
<name>A0A398CFK7_9BURK</name>